<dbReference type="InterPro" id="IPR010572">
    <property type="entry name" value="Tail_dom"/>
</dbReference>
<gene>
    <name evidence="3" type="ORF">PHAGE6E_39</name>
</gene>
<dbReference type="OrthoDB" id="8866at10239"/>
<evidence type="ECO:0000259" key="1">
    <source>
        <dbReference type="Pfam" id="PF06605"/>
    </source>
</evidence>
<feature type="domain" description="Prophage endopeptidase tail N-terminal" evidence="2">
    <location>
        <begin position="6"/>
        <end position="91"/>
    </location>
</feature>
<keyword evidence="4" id="KW-1185">Reference proteome</keyword>
<dbReference type="Proteomes" id="UP000026999">
    <property type="component" value="Segment"/>
</dbReference>
<organism evidence="3 4">
    <name type="scientific">Staphylococcus phage 6ec</name>
    <dbReference type="NCBI Taxonomy" id="1500386"/>
    <lineage>
        <taxon>Viruses</taxon>
        <taxon>Duplodnaviria</taxon>
        <taxon>Heunggongvirae</taxon>
        <taxon>Uroviricota</taxon>
        <taxon>Caudoviricetes</taxon>
        <taxon>Sextaecvirus</taxon>
        <taxon>Sextaecvirus sextaec</taxon>
    </lineage>
</organism>
<dbReference type="Gene3D" id="6.20.110.10">
    <property type="match status" value="1"/>
</dbReference>
<name>A0A060AB39_9CAUD</name>
<dbReference type="Pfam" id="PF06605">
    <property type="entry name" value="Prophage_tail"/>
    <property type="match status" value="1"/>
</dbReference>
<evidence type="ECO:0000313" key="4">
    <source>
        <dbReference type="Proteomes" id="UP000026999"/>
    </source>
</evidence>
<dbReference type="KEGG" id="vg:19685781"/>
<sequence>MHEEILIIEDENKNVSEPFIDYLYESFSYEHEENGARSISFTAYKTDENQDVYYYLVNDNYIIYAGQYFVIKNVAVKSDNTSIQADITAEHIIFELQNHYIEKENEEDATVEVSDDTESETEKVITMTAKEYIENGLKDNKLGYTFEFIGKHDVKKKVDSLGEKNGMEYLTSGAETFGYIYFADNKNIKIYDQKSYGTVSDTVIRYKYNTSNMELTMNSADVKTAIKGYGKKISDKELKNYNDKKTKDMELNGNFIKNGTWRTENIGDSYSYTLDCKWGDETLIWTLKKMSKGGTLDVYLDNKKIGSYDCYSENAKTEKKTLTKNLSKGKHTFKAVFTGKKNGVDYKKSKPCMYIGTEKSVVLKTESKRTPEKTYHVVSEYRSPNFNPKLPKYAPSVYSEDVVDKKDLDEELKETLQDKPVIELSVTYNGLEKFQEDSIIRFIHEPTGISDDLRVVSFKKSLDLMNQPLEIGFSNAKTDIIKIQQQIDNNIKLATTPLGYGNSAPIYSSVIGSVLVDE</sequence>
<dbReference type="InterPro" id="IPR044051">
    <property type="entry name" value="Prophage_tail_N"/>
</dbReference>
<dbReference type="Gene3D" id="3.55.50.40">
    <property type="match status" value="1"/>
</dbReference>
<evidence type="ECO:0000259" key="2">
    <source>
        <dbReference type="Pfam" id="PF18994"/>
    </source>
</evidence>
<dbReference type="EMBL" id="KJ804259">
    <property type="protein sequence ID" value="AIA64065.1"/>
    <property type="molecule type" value="Genomic_DNA"/>
</dbReference>
<dbReference type="GeneID" id="19685781"/>
<accession>A0A060AB39</accession>
<reference evidence="3 4" key="1">
    <citation type="journal article" date="2014" name="Genome Announc.">
        <title>Complete Genome Sequence of a Staphylococcus epidermidis Bacteriophage Isolated from the Anterior Nares of Humans.</title>
        <authorList>
            <person name="Aswani V.H."/>
            <person name="Tremblay D.M."/>
            <person name="Moineau S."/>
            <person name="Shukla S.K."/>
        </authorList>
    </citation>
    <scope>NUCLEOTIDE SEQUENCE [LARGE SCALE GENOMIC DNA]</scope>
</reference>
<feature type="domain" description="Tail spike" evidence="1">
    <location>
        <begin position="117"/>
        <end position="487"/>
    </location>
</feature>
<dbReference type="Pfam" id="PF18994">
    <property type="entry name" value="Prophage_tailD1"/>
    <property type="match status" value="1"/>
</dbReference>
<proteinExistence type="predicted"/>
<dbReference type="Gene3D" id="2.60.120.260">
    <property type="entry name" value="Galactose-binding domain-like"/>
    <property type="match status" value="1"/>
</dbReference>
<dbReference type="RefSeq" id="YP_009042544.1">
    <property type="nucleotide sequence ID" value="NC_024355.1"/>
</dbReference>
<evidence type="ECO:0000313" key="3">
    <source>
        <dbReference type="EMBL" id="AIA64065.1"/>
    </source>
</evidence>
<protein>
    <submittedName>
        <fullName evidence="3">Minor tail protein</fullName>
    </submittedName>
</protein>